<dbReference type="EMBL" id="GGEC01067346">
    <property type="protein sequence ID" value="MBX47830.1"/>
    <property type="molecule type" value="Transcribed_RNA"/>
</dbReference>
<accession>A0A2P2NZC6</accession>
<protein>
    <submittedName>
        <fullName evidence="1">Uncharacterized protein</fullName>
    </submittedName>
</protein>
<sequence length="67" mass="8096">MFKQFEEFTLNKHHNNKSGLHFHCSCPIPLSKFKLIRRSPLARDWVKLRSNRAFKRNLEFARARKVI</sequence>
<dbReference type="AlphaFoldDB" id="A0A2P2NZC6"/>
<reference evidence="1" key="1">
    <citation type="submission" date="2018-02" db="EMBL/GenBank/DDBJ databases">
        <title>Rhizophora mucronata_Transcriptome.</title>
        <authorList>
            <person name="Meera S.P."/>
            <person name="Sreeshan A."/>
            <person name="Augustine A."/>
        </authorList>
    </citation>
    <scope>NUCLEOTIDE SEQUENCE</scope>
    <source>
        <tissue evidence="1">Leaf</tissue>
    </source>
</reference>
<evidence type="ECO:0000313" key="1">
    <source>
        <dbReference type="EMBL" id="MBX47830.1"/>
    </source>
</evidence>
<proteinExistence type="predicted"/>
<organism evidence="1">
    <name type="scientific">Rhizophora mucronata</name>
    <name type="common">Asiatic mangrove</name>
    <dbReference type="NCBI Taxonomy" id="61149"/>
    <lineage>
        <taxon>Eukaryota</taxon>
        <taxon>Viridiplantae</taxon>
        <taxon>Streptophyta</taxon>
        <taxon>Embryophyta</taxon>
        <taxon>Tracheophyta</taxon>
        <taxon>Spermatophyta</taxon>
        <taxon>Magnoliopsida</taxon>
        <taxon>eudicotyledons</taxon>
        <taxon>Gunneridae</taxon>
        <taxon>Pentapetalae</taxon>
        <taxon>rosids</taxon>
        <taxon>fabids</taxon>
        <taxon>Malpighiales</taxon>
        <taxon>Rhizophoraceae</taxon>
        <taxon>Rhizophora</taxon>
    </lineage>
</organism>
<name>A0A2P2NZC6_RHIMU</name>